<evidence type="ECO:0000256" key="1">
    <source>
        <dbReference type="ARBA" id="ARBA00004141"/>
    </source>
</evidence>
<gene>
    <name evidence="6" type="ORF">SAMN05444401_3534</name>
</gene>
<keyword evidence="4 5" id="KW-0472">Membrane</keyword>
<dbReference type="Proteomes" id="UP000184080">
    <property type="component" value="Unassembled WGS sequence"/>
</dbReference>
<evidence type="ECO:0000256" key="3">
    <source>
        <dbReference type="ARBA" id="ARBA00022989"/>
    </source>
</evidence>
<dbReference type="NCBIfam" id="TIGR01593">
    <property type="entry name" value="holin_tox_secr"/>
    <property type="match status" value="1"/>
</dbReference>
<evidence type="ECO:0000256" key="4">
    <source>
        <dbReference type="ARBA" id="ARBA00023136"/>
    </source>
</evidence>
<proteinExistence type="predicted"/>
<dbReference type="EMBL" id="FQZO01000006">
    <property type="protein sequence ID" value="SHJ63728.1"/>
    <property type="molecule type" value="Genomic_DNA"/>
</dbReference>
<dbReference type="OrthoDB" id="88184at2"/>
<evidence type="ECO:0000313" key="6">
    <source>
        <dbReference type="EMBL" id="SHJ63728.1"/>
    </source>
</evidence>
<dbReference type="RefSeq" id="WP_073009775.1">
    <property type="nucleotide sequence ID" value="NZ_FQZO01000006.1"/>
</dbReference>
<feature type="transmembrane region" description="Helical" evidence="5">
    <location>
        <begin position="33"/>
        <end position="54"/>
    </location>
</feature>
<keyword evidence="2 5" id="KW-0812">Transmembrane</keyword>
<evidence type="ECO:0000313" key="7">
    <source>
        <dbReference type="Proteomes" id="UP000184080"/>
    </source>
</evidence>
<keyword evidence="7" id="KW-1185">Reference proteome</keyword>
<reference evidence="6 7" key="1">
    <citation type="submission" date="2016-11" db="EMBL/GenBank/DDBJ databases">
        <authorList>
            <person name="Jaros S."/>
            <person name="Januszkiewicz K."/>
            <person name="Wedrychowicz H."/>
        </authorList>
    </citation>
    <scope>NUCLEOTIDE SEQUENCE [LARGE SCALE GENOMIC DNA]</scope>
    <source>
        <strain evidence="6 7">DSM 21864</strain>
    </source>
</reference>
<name>A0A1M6KXM8_9CLOT</name>
<sequence>MEKIMNIKNGICVAVGVLGGVLAKALGGADALLTALTCCAIADYITGFAVAAIFKRSPKTETGAAQSNAGFKGLVKKAFIFVVIVVVNQVDIVLGSGGFLRNTAIIGFIANECLSLIENTGLMGIKWSPVVVNAIDILKKKSDGESKEFVKFDNKEEK</sequence>
<evidence type="ECO:0000256" key="2">
    <source>
        <dbReference type="ARBA" id="ARBA00022692"/>
    </source>
</evidence>
<protein>
    <submittedName>
        <fullName evidence="6">Toxin secretion/phage lysis holin</fullName>
    </submittedName>
</protein>
<accession>A0A1M6KXM8</accession>
<dbReference type="AlphaFoldDB" id="A0A1M6KXM8"/>
<dbReference type="InterPro" id="IPR006480">
    <property type="entry name" value="Phage_holin_4_1"/>
</dbReference>
<keyword evidence="3 5" id="KW-1133">Transmembrane helix</keyword>
<comment type="subcellular location">
    <subcellularLocation>
        <location evidence="1">Membrane</location>
        <topology evidence="1">Multi-pass membrane protein</topology>
    </subcellularLocation>
</comment>
<dbReference type="STRING" id="1121298.SAMN05444401_3534"/>
<dbReference type="GO" id="GO:0016020">
    <property type="term" value="C:membrane"/>
    <property type="evidence" value="ECO:0007669"/>
    <property type="project" value="UniProtKB-SubCell"/>
</dbReference>
<evidence type="ECO:0000256" key="5">
    <source>
        <dbReference type="SAM" id="Phobius"/>
    </source>
</evidence>
<organism evidence="6 7">
    <name type="scientific">Clostridium amylolyticum</name>
    <dbReference type="NCBI Taxonomy" id="1121298"/>
    <lineage>
        <taxon>Bacteria</taxon>
        <taxon>Bacillati</taxon>
        <taxon>Bacillota</taxon>
        <taxon>Clostridia</taxon>
        <taxon>Eubacteriales</taxon>
        <taxon>Clostridiaceae</taxon>
        <taxon>Clostridium</taxon>
    </lineage>
</organism>
<dbReference type="Pfam" id="PF05105">
    <property type="entry name" value="Phage_holin_4_1"/>
    <property type="match status" value="1"/>
</dbReference>